<dbReference type="InterPro" id="IPR011701">
    <property type="entry name" value="MFS"/>
</dbReference>
<feature type="compositionally biased region" description="Basic residues" evidence="5">
    <location>
        <begin position="30"/>
        <end position="42"/>
    </location>
</feature>
<evidence type="ECO:0000256" key="3">
    <source>
        <dbReference type="ARBA" id="ARBA00022989"/>
    </source>
</evidence>
<sequence length="474" mass="49551">MQRGDAPRHAQPAEAAQGEQAPQEADGAHGRRVRRARHHHAGRLADVHLDGRHRRGHRRRPRPLRPGLRPGRGGLRVPRRSRWLLLASFGLLVSATQVLWLSFAPITPEAHRALGVSEGAIGDLAVINPLMYVLLALPAGRWMDRRFGAALGAGALLTASGALLRVVHPSSYGWVFAGQLVLSAGQPLVLNASTKVAARYFPPGERTTAISVASAAQFVGILAAALTGTLLWDAGGLRLVLVVHAVLATAAAAGVLAALRLPAGYRTEVTGHAPLGWLKHDPLLWRLGGLLFVGVGVFNAVATWLDSILGDLGHPGAAGGLIAVMTAAGILGAAVLPGVAARRNRRREVLLTTTLATLVAFLAIAVVHDVLFAGVVLAVEGFVLLAGLPVALDWSELESGPERAGTATGFLLLAGNLGGVVLVLVVQAVIGNPYLALVAISALAVPGIVLALRLPRHARSHLEDDRVRAEELPA</sequence>
<organism evidence="8 9">
    <name type="scientific">Nocardioides pocheonensis</name>
    <dbReference type="NCBI Taxonomy" id="661485"/>
    <lineage>
        <taxon>Bacteria</taxon>
        <taxon>Bacillati</taxon>
        <taxon>Actinomycetota</taxon>
        <taxon>Actinomycetes</taxon>
        <taxon>Propionibacteriales</taxon>
        <taxon>Nocardioidaceae</taxon>
        <taxon>Nocardioides</taxon>
    </lineage>
</organism>
<evidence type="ECO:0000313" key="9">
    <source>
        <dbReference type="Proteomes" id="UP000279994"/>
    </source>
</evidence>
<evidence type="ECO:0000313" key="8">
    <source>
        <dbReference type="EMBL" id="RNM12744.1"/>
    </source>
</evidence>
<feature type="transmembrane region" description="Helical" evidence="6">
    <location>
        <begin position="283"/>
        <end position="305"/>
    </location>
</feature>
<keyword evidence="9" id="KW-1185">Reference proteome</keyword>
<feature type="compositionally biased region" description="Basic residues" evidence="5">
    <location>
        <begin position="51"/>
        <end position="63"/>
    </location>
</feature>
<protein>
    <submittedName>
        <fullName evidence="8">MFS transporter</fullName>
    </submittedName>
</protein>
<dbReference type="InterPro" id="IPR049680">
    <property type="entry name" value="FLVCR1-2_SLC49-like"/>
</dbReference>
<feature type="transmembrane region" description="Helical" evidence="6">
    <location>
        <begin position="434"/>
        <end position="452"/>
    </location>
</feature>
<dbReference type="InterPro" id="IPR020846">
    <property type="entry name" value="MFS_dom"/>
</dbReference>
<name>A0A3N0GJU7_9ACTN</name>
<dbReference type="GO" id="GO:0022857">
    <property type="term" value="F:transmembrane transporter activity"/>
    <property type="evidence" value="ECO:0007669"/>
    <property type="project" value="InterPro"/>
</dbReference>
<dbReference type="PANTHER" id="PTHR10924">
    <property type="entry name" value="MAJOR FACILITATOR SUPERFAMILY PROTEIN-RELATED"/>
    <property type="match status" value="1"/>
</dbReference>
<keyword evidence="2 6" id="KW-0812">Transmembrane</keyword>
<feature type="region of interest" description="Disordered" evidence="5">
    <location>
        <begin position="1"/>
        <end position="73"/>
    </location>
</feature>
<feature type="transmembrane region" description="Helical" evidence="6">
    <location>
        <begin position="238"/>
        <end position="262"/>
    </location>
</feature>
<comment type="subcellular location">
    <subcellularLocation>
        <location evidence="1">Cell membrane</location>
        <topology evidence="1">Multi-pass membrane protein</topology>
    </subcellularLocation>
</comment>
<dbReference type="EMBL" id="RJSF01000044">
    <property type="protein sequence ID" value="RNM12744.1"/>
    <property type="molecule type" value="Genomic_DNA"/>
</dbReference>
<feature type="transmembrane region" description="Helical" evidence="6">
    <location>
        <begin position="83"/>
        <end position="103"/>
    </location>
</feature>
<dbReference type="Gene3D" id="1.20.1250.20">
    <property type="entry name" value="MFS general substrate transporter like domains"/>
    <property type="match status" value="2"/>
</dbReference>
<comment type="caution">
    <text evidence="8">The sequence shown here is derived from an EMBL/GenBank/DDBJ whole genome shotgun (WGS) entry which is preliminary data.</text>
</comment>
<accession>A0A3N0GJU7</accession>
<dbReference type="PANTHER" id="PTHR10924:SF6">
    <property type="entry name" value="SOLUTE CARRIER FAMILY 49 MEMBER A3"/>
    <property type="match status" value="1"/>
</dbReference>
<feature type="transmembrane region" description="Helical" evidence="6">
    <location>
        <begin position="147"/>
        <end position="166"/>
    </location>
</feature>
<dbReference type="GO" id="GO:0005886">
    <property type="term" value="C:plasma membrane"/>
    <property type="evidence" value="ECO:0007669"/>
    <property type="project" value="UniProtKB-SubCell"/>
</dbReference>
<dbReference type="OrthoDB" id="6899210at2"/>
<dbReference type="Proteomes" id="UP000279994">
    <property type="component" value="Unassembled WGS sequence"/>
</dbReference>
<feature type="transmembrane region" description="Helical" evidence="6">
    <location>
        <begin position="210"/>
        <end position="232"/>
    </location>
</feature>
<dbReference type="AlphaFoldDB" id="A0A3N0GJU7"/>
<keyword evidence="4 6" id="KW-0472">Membrane</keyword>
<evidence type="ECO:0000256" key="6">
    <source>
        <dbReference type="SAM" id="Phobius"/>
    </source>
</evidence>
<feature type="compositionally biased region" description="Low complexity" evidence="5">
    <location>
        <begin position="10"/>
        <end position="25"/>
    </location>
</feature>
<evidence type="ECO:0000256" key="5">
    <source>
        <dbReference type="SAM" id="MobiDB-lite"/>
    </source>
</evidence>
<reference evidence="8 9" key="1">
    <citation type="submission" date="2018-11" db="EMBL/GenBank/DDBJ databases">
        <authorList>
            <person name="Li F."/>
        </authorList>
    </citation>
    <scope>NUCLEOTIDE SEQUENCE [LARGE SCALE GENOMIC DNA]</scope>
    <source>
        <strain evidence="8 9">Gsoil 818</strain>
    </source>
</reference>
<proteinExistence type="predicted"/>
<dbReference type="Pfam" id="PF07690">
    <property type="entry name" value="MFS_1"/>
    <property type="match status" value="1"/>
</dbReference>
<gene>
    <name evidence="8" type="ORF">EFL26_19365</name>
</gene>
<evidence type="ECO:0000256" key="1">
    <source>
        <dbReference type="ARBA" id="ARBA00004651"/>
    </source>
</evidence>
<feature type="transmembrane region" description="Helical" evidence="6">
    <location>
        <begin position="172"/>
        <end position="190"/>
    </location>
</feature>
<feature type="transmembrane region" description="Helical" evidence="6">
    <location>
        <begin position="317"/>
        <end position="337"/>
    </location>
</feature>
<feature type="transmembrane region" description="Helical" evidence="6">
    <location>
        <begin position="349"/>
        <end position="366"/>
    </location>
</feature>
<keyword evidence="3 6" id="KW-1133">Transmembrane helix</keyword>
<feature type="transmembrane region" description="Helical" evidence="6">
    <location>
        <begin position="372"/>
        <end position="392"/>
    </location>
</feature>
<evidence type="ECO:0000256" key="4">
    <source>
        <dbReference type="ARBA" id="ARBA00023136"/>
    </source>
</evidence>
<evidence type="ECO:0000256" key="2">
    <source>
        <dbReference type="ARBA" id="ARBA00022692"/>
    </source>
</evidence>
<feature type="transmembrane region" description="Helical" evidence="6">
    <location>
        <begin position="404"/>
        <end position="428"/>
    </location>
</feature>
<dbReference type="PROSITE" id="PS50850">
    <property type="entry name" value="MFS"/>
    <property type="match status" value="1"/>
</dbReference>
<dbReference type="InterPro" id="IPR036259">
    <property type="entry name" value="MFS_trans_sf"/>
</dbReference>
<feature type="domain" description="Major facilitator superfamily (MFS) profile" evidence="7">
    <location>
        <begin position="83"/>
        <end position="459"/>
    </location>
</feature>
<feature type="transmembrane region" description="Helical" evidence="6">
    <location>
        <begin position="115"/>
        <end position="135"/>
    </location>
</feature>
<evidence type="ECO:0000259" key="7">
    <source>
        <dbReference type="PROSITE" id="PS50850"/>
    </source>
</evidence>
<dbReference type="SUPFAM" id="SSF103473">
    <property type="entry name" value="MFS general substrate transporter"/>
    <property type="match status" value="1"/>
</dbReference>